<evidence type="ECO:0000256" key="12">
    <source>
        <dbReference type="ARBA" id="ARBA00023235"/>
    </source>
</evidence>
<evidence type="ECO:0000256" key="3">
    <source>
        <dbReference type="ARBA" id="ARBA00004496"/>
    </source>
</evidence>
<dbReference type="Gene3D" id="3.40.190.10">
    <property type="entry name" value="Periplasmic binding protein-like II"/>
    <property type="match status" value="2"/>
</dbReference>
<dbReference type="EC" id="4.2.1.51" evidence="6"/>
<dbReference type="PIRSF" id="PIRSF001500">
    <property type="entry name" value="Chor_mut_pdt_Ppr"/>
    <property type="match status" value="1"/>
</dbReference>
<accession>A0A4P9Y4Q2</accession>
<evidence type="ECO:0000256" key="10">
    <source>
        <dbReference type="ARBA" id="ARBA00023141"/>
    </source>
</evidence>
<dbReference type="AlphaFoldDB" id="A0A4P9Y4Q2"/>
<evidence type="ECO:0000256" key="1">
    <source>
        <dbReference type="ARBA" id="ARBA00000824"/>
    </source>
</evidence>
<dbReference type="CDD" id="cd04905">
    <property type="entry name" value="ACT_CM-PDT"/>
    <property type="match status" value="1"/>
</dbReference>
<dbReference type="GO" id="GO:0004664">
    <property type="term" value="F:prephenate dehydratase activity"/>
    <property type="evidence" value="ECO:0007669"/>
    <property type="project" value="UniProtKB-EC"/>
</dbReference>
<dbReference type="Gene3D" id="3.30.70.260">
    <property type="match status" value="1"/>
</dbReference>
<evidence type="ECO:0000256" key="9">
    <source>
        <dbReference type="ARBA" id="ARBA00022605"/>
    </source>
</evidence>
<dbReference type="Gene3D" id="1.20.59.10">
    <property type="entry name" value="Chorismate mutase"/>
    <property type="match status" value="1"/>
</dbReference>
<dbReference type="UniPathway" id="UPA00120">
    <property type="reaction ID" value="UER00203"/>
</dbReference>
<keyword evidence="12" id="KW-0413">Isomerase</keyword>
<dbReference type="PANTHER" id="PTHR21022">
    <property type="entry name" value="PREPHENATE DEHYDRATASE P PROTEIN"/>
    <property type="match status" value="1"/>
</dbReference>
<name>A0A4P9Y4Q2_9FUNG</name>
<evidence type="ECO:0000259" key="17">
    <source>
        <dbReference type="PROSITE" id="PS51168"/>
    </source>
</evidence>
<comment type="pathway">
    <text evidence="4">Amino-acid biosynthesis; L-phenylalanine biosynthesis; phenylpyruvate from prephenate: step 1/1.</text>
</comment>
<organism evidence="20 21">
    <name type="scientific">Piptocephalis cylindrospora</name>
    <dbReference type="NCBI Taxonomy" id="1907219"/>
    <lineage>
        <taxon>Eukaryota</taxon>
        <taxon>Fungi</taxon>
        <taxon>Fungi incertae sedis</taxon>
        <taxon>Zoopagomycota</taxon>
        <taxon>Zoopagomycotina</taxon>
        <taxon>Zoopagomycetes</taxon>
        <taxon>Zoopagales</taxon>
        <taxon>Piptocephalidaceae</taxon>
        <taxon>Piptocephalis</taxon>
    </lineage>
</organism>
<feature type="domain" description="Prephenate dehydratase" evidence="18">
    <location>
        <begin position="106"/>
        <end position="280"/>
    </location>
</feature>
<dbReference type="SUPFAM" id="SSF55021">
    <property type="entry name" value="ACT-like"/>
    <property type="match status" value="1"/>
</dbReference>
<evidence type="ECO:0000256" key="13">
    <source>
        <dbReference type="ARBA" id="ARBA00023239"/>
    </source>
</evidence>
<evidence type="ECO:0000256" key="8">
    <source>
        <dbReference type="ARBA" id="ARBA00022490"/>
    </source>
</evidence>
<dbReference type="SUPFAM" id="SSF48600">
    <property type="entry name" value="Chorismate mutase II"/>
    <property type="match status" value="1"/>
</dbReference>
<evidence type="ECO:0000256" key="2">
    <source>
        <dbReference type="ARBA" id="ARBA00002364"/>
    </source>
</evidence>
<evidence type="ECO:0000256" key="15">
    <source>
        <dbReference type="ARBA" id="ARBA00031175"/>
    </source>
</evidence>
<comment type="catalytic activity">
    <reaction evidence="1">
        <text>chorismate = prephenate</text>
        <dbReference type="Rhea" id="RHEA:13897"/>
        <dbReference type="ChEBI" id="CHEBI:29748"/>
        <dbReference type="ChEBI" id="CHEBI:29934"/>
        <dbReference type="EC" id="5.4.99.5"/>
    </reaction>
</comment>
<dbReference type="EMBL" id="KZ987913">
    <property type="protein sequence ID" value="RKP13958.1"/>
    <property type="molecule type" value="Genomic_DNA"/>
</dbReference>
<dbReference type="Pfam" id="PF00800">
    <property type="entry name" value="PDT"/>
    <property type="match status" value="1"/>
</dbReference>
<sequence>MPNDQPASQIPNLSYIREKIAGVDEDIVRLLNARANLSLQVGEAKRVESQNRGDDPKESQVFVPGQEQLVFDRLGQVNQGPLPITALKAIYREVMSASIALQRPVGVGYLGPRGTFTHAAALKKFGEGVAYSPYPTIAAVFRALEAKEVTYAVVPAENSRAGSVQPTLDQLISSPLRIRGETYLPVEQCLLSNTTLASIRRIYSMPVAFEQSEKWLESNASHVERVNCDSTAQAAEQASRDPEAAAVASAICSEIYGLNIIARGIQDQRDNTTRFFILAPEVAPPSAADKSLLAFSVDHRQPGALCDALRCFKEHGVNLTNIASRPHGPRPWEYLFFVECSGHSQAPPLSRVLDDMKAYCPEILILGSFPDQRPIPSRGGM</sequence>
<dbReference type="PANTHER" id="PTHR21022:SF19">
    <property type="entry name" value="PREPHENATE DEHYDRATASE-RELATED"/>
    <property type="match status" value="1"/>
</dbReference>
<dbReference type="UniPathway" id="UPA00121">
    <property type="reaction ID" value="UER00345"/>
</dbReference>
<evidence type="ECO:0000256" key="5">
    <source>
        <dbReference type="ARBA" id="ARBA00004817"/>
    </source>
</evidence>
<protein>
    <recommendedName>
        <fullName evidence="7">Bifunctional chorismate mutase/prephenate dehydratase</fullName>
        <ecNumber evidence="6">4.2.1.51</ecNumber>
    </recommendedName>
    <alternativeName>
        <fullName evidence="16">Chorismate mutase-prephenate dehydratase</fullName>
    </alternativeName>
    <alternativeName>
        <fullName evidence="15">p-protein</fullName>
    </alternativeName>
</protein>
<proteinExistence type="predicted"/>
<dbReference type="PROSITE" id="PS51168">
    <property type="entry name" value="CHORISMATE_MUT_2"/>
    <property type="match status" value="1"/>
</dbReference>
<dbReference type="InterPro" id="IPR045865">
    <property type="entry name" value="ACT-like_dom_sf"/>
</dbReference>
<dbReference type="GO" id="GO:0046417">
    <property type="term" value="P:chorismate metabolic process"/>
    <property type="evidence" value="ECO:0007669"/>
    <property type="project" value="InterPro"/>
</dbReference>
<dbReference type="SUPFAM" id="SSF53850">
    <property type="entry name" value="Periplasmic binding protein-like II"/>
    <property type="match status" value="1"/>
</dbReference>
<evidence type="ECO:0000256" key="7">
    <source>
        <dbReference type="ARBA" id="ARBA00014401"/>
    </source>
</evidence>
<feature type="domain" description="ACT" evidence="19">
    <location>
        <begin position="293"/>
        <end position="377"/>
    </location>
</feature>
<evidence type="ECO:0000259" key="18">
    <source>
        <dbReference type="PROSITE" id="PS51171"/>
    </source>
</evidence>
<dbReference type="OrthoDB" id="983542at2759"/>
<gene>
    <name evidence="20" type="ORF">BJ684DRAFT_9325</name>
</gene>
<reference evidence="21" key="1">
    <citation type="journal article" date="2018" name="Nat. Microbiol.">
        <title>Leveraging single-cell genomics to expand the fungal tree of life.</title>
        <authorList>
            <person name="Ahrendt S.R."/>
            <person name="Quandt C.A."/>
            <person name="Ciobanu D."/>
            <person name="Clum A."/>
            <person name="Salamov A."/>
            <person name="Andreopoulos B."/>
            <person name="Cheng J.F."/>
            <person name="Woyke T."/>
            <person name="Pelin A."/>
            <person name="Henrissat B."/>
            <person name="Reynolds N.K."/>
            <person name="Benny G.L."/>
            <person name="Smith M.E."/>
            <person name="James T.Y."/>
            <person name="Grigoriev I.V."/>
        </authorList>
    </citation>
    <scope>NUCLEOTIDE SEQUENCE [LARGE SCALE GENOMIC DNA]</scope>
</reference>
<keyword evidence="8" id="KW-0963">Cytoplasm</keyword>
<comment type="subcellular location">
    <subcellularLocation>
        <location evidence="3">Cytoplasm</location>
    </subcellularLocation>
</comment>
<keyword evidence="14" id="KW-0511">Multifunctional enzyme</keyword>
<dbReference type="InterPro" id="IPR036263">
    <property type="entry name" value="Chorismate_II_sf"/>
</dbReference>
<evidence type="ECO:0000256" key="6">
    <source>
        <dbReference type="ARBA" id="ARBA00013147"/>
    </source>
</evidence>
<dbReference type="Pfam" id="PF01842">
    <property type="entry name" value="ACT"/>
    <property type="match status" value="1"/>
</dbReference>
<dbReference type="InterPro" id="IPR036979">
    <property type="entry name" value="CM_dom_sf"/>
</dbReference>
<evidence type="ECO:0000256" key="4">
    <source>
        <dbReference type="ARBA" id="ARBA00004741"/>
    </source>
</evidence>
<comment type="pathway">
    <text evidence="5">Metabolic intermediate biosynthesis; prephenate biosynthesis; prephenate from chorismate: step 1/1.</text>
</comment>
<dbReference type="GO" id="GO:0009094">
    <property type="term" value="P:L-phenylalanine biosynthetic process"/>
    <property type="evidence" value="ECO:0007669"/>
    <property type="project" value="UniProtKB-UniPathway"/>
</dbReference>
<dbReference type="Proteomes" id="UP000267251">
    <property type="component" value="Unassembled WGS sequence"/>
</dbReference>
<keyword evidence="9" id="KW-0028">Amino-acid biosynthesis</keyword>
<evidence type="ECO:0000313" key="21">
    <source>
        <dbReference type="Proteomes" id="UP000267251"/>
    </source>
</evidence>
<dbReference type="InterPro" id="IPR002912">
    <property type="entry name" value="ACT_dom"/>
</dbReference>
<dbReference type="PROSITE" id="PS51671">
    <property type="entry name" value="ACT"/>
    <property type="match status" value="1"/>
</dbReference>
<dbReference type="GO" id="GO:0005737">
    <property type="term" value="C:cytoplasm"/>
    <property type="evidence" value="ECO:0007669"/>
    <property type="project" value="UniProtKB-SubCell"/>
</dbReference>
<evidence type="ECO:0000256" key="14">
    <source>
        <dbReference type="ARBA" id="ARBA00023268"/>
    </source>
</evidence>
<dbReference type="InterPro" id="IPR001086">
    <property type="entry name" value="Preph_deHydtase"/>
</dbReference>
<keyword evidence="10" id="KW-0057">Aromatic amino acid biosynthesis</keyword>
<dbReference type="GO" id="GO:0004106">
    <property type="term" value="F:chorismate mutase activity"/>
    <property type="evidence" value="ECO:0007669"/>
    <property type="project" value="UniProtKB-EC"/>
</dbReference>
<feature type="domain" description="Chorismate mutase" evidence="17">
    <location>
        <begin position="7"/>
        <end position="106"/>
    </location>
</feature>
<keyword evidence="13" id="KW-0456">Lyase</keyword>
<keyword evidence="21" id="KW-1185">Reference proteome</keyword>
<dbReference type="NCBIfam" id="NF008865">
    <property type="entry name" value="PRK11898.1"/>
    <property type="match status" value="1"/>
</dbReference>
<dbReference type="Pfam" id="PF01817">
    <property type="entry name" value="CM_2"/>
    <property type="match status" value="1"/>
</dbReference>
<evidence type="ECO:0000259" key="19">
    <source>
        <dbReference type="PROSITE" id="PS51671"/>
    </source>
</evidence>
<dbReference type="PROSITE" id="PS51171">
    <property type="entry name" value="PREPHENATE_DEHYDR_3"/>
    <property type="match status" value="1"/>
</dbReference>
<keyword evidence="11" id="KW-0584">Phenylalanine biosynthesis</keyword>
<dbReference type="InterPro" id="IPR008242">
    <property type="entry name" value="Chor_mutase/pphenate_deHydtase"/>
</dbReference>
<evidence type="ECO:0000256" key="11">
    <source>
        <dbReference type="ARBA" id="ARBA00023222"/>
    </source>
</evidence>
<evidence type="ECO:0000256" key="16">
    <source>
        <dbReference type="ARBA" id="ARBA00031520"/>
    </source>
</evidence>
<comment type="function">
    <text evidence="2">Catalyzes the Claisen rearrangement of chorismate to prephenate and the decarboxylation/dehydration of prephenate to phenylpyruvate.</text>
</comment>
<dbReference type="SMART" id="SM00830">
    <property type="entry name" value="CM_2"/>
    <property type="match status" value="1"/>
</dbReference>
<evidence type="ECO:0000313" key="20">
    <source>
        <dbReference type="EMBL" id="RKP13958.1"/>
    </source>
</evidence>
<dbReference type="InterPro" id="IPR002701">
    <property type="entry name" value="CM_II_prokaryot"/>
</dbReference>
<dbReference type="CDD" id="cd13630">
    <property type="entry name" value="PBP2_PDT_1"/>
    <property type="match status" value="1"/>
</dbReference>